<protein>
    <recommendedName>
        <fullName evidence="9">Protein translocase subunit SecE</fullName>
    </recommendedName>
</protein>
<feature type="transmembrane region" description="Helical" evidence="9">
    <location>
        <begin position="50"/>
        <end position="71"/>
    </location>
</feature>
<evidence type="ECO:0000256" key="3">
    <source>
        <dbReference type="ARBA" id="ARBA00022475"/>
    </source>
</evidence>
<dbReference type="PANTHER" id="PTHR33910:SF1">
    <property type="entry name" value="PROTEIN TRANSLOCASE SUBUNIT SECE"/>
    <property type="match status" value="1"/>
</dbReference>
<evidence type="ECO:0000256" key="8">
    <source>
        <dbReference type="ARBA" id="ARBA00023136"/>
    </source>
</evidence>
<gene>
    <name evidence="9" type="primary">secE</name>
    <name evidence="10" type="ORF">BKA03_000728</name>
</gene>
<keyword evidence="7 9" id="KW-0811">Translocation</keyword>
<dbReference type="OrthoDB" id="9805743at2"/>
<dbReference type="NCBIfam" id="TIGR00964">
    <property type="entry name" value="secE_bact"/>
    <property type="match status" value="1"/>
</dbReference>
<dbReference type="PANTHER" id="PTHR33910">
    <property type="entry name" value="PROTEIN TRANSLOCASE SUBUNIT SECE"/>
    <property type="match status" value="1"/>
</dbReference>
<sequence length="85" mass="9650">MSESAVTDAGERDPRHESRDSLSLFARIALFVRQVISELKRVVAPTREELINYIWVVLGFVGVMMALTFFLDLGFTALTKWVFGK</sequence>
<dbReference type="InterPro" id="IPR005807">
    <property type="entry name" value="SecE_bac"/>
</dbReference>
<evidence type="ECO:0000256" key="5">
    <source>
        <dbReference type="ARBA" id="ARBA00022927"/>
    </source>
</evidence>
<dbReference type="InterPro" id="IPR001901">
    <property type="entry name" value="Translocase_SecE/Sec61-g"/>
</dbReference>
<evidence type="ECO:0000256" key="9">
    <source>
        <dbReference type="HAMAP-Rule" id="MF_00422"/>
    </source>
</evidence>
<comment type="function">
    <text evidence="9">Essential subunit of the Sec protein translocation channel SecYEG. Clamps together the 2 halves of SecY. May contact the channel plug during translocation.</text>
</comment>
<evidence type="ECO:0000313" key="11">
    <source>
        <dbReference type="Proteomes" id="UP000547973"/>
    </source>
</evidence>
<accession>A0A7Y9Z8A0</accession>
<keyword evidence="6 9" id="KW-1133">Transmembrane helix</keyword>
<dbReference type="Gene3D" id="1.20.5.1030">
    <property type="entry name" value="Preprotein translocase secy subunit"/>
    <property type="match status" value="1"/>
</dbReference>
<keyword evidence="11" id="KW-1185">Reference proteome</keyword>
<keyword evidence="3 9" id="KW-1003">Cell membrane</keyword>
<dbReference type="Pfam" id="PF00584">
    <property type="entry name" value="SecE"/>
    <property type="match status" value="1"/>
</dbReference>
<dbReference type="InterPro" id="IPR038379">
    <property type="entry name" value="SecE_sf"/>
</dbReference>
<evidence type="ECO:0000256" key="2">
    <source>
        <dbReference type="ARBA" id="ARBA00022448"/>
    </source>
</evidence>
<comment type="subunit">
    <text evidence="9">Component of the Sec protein translocase complex. Heterotrimer consisting of SecY, SecE and SecG subunits. The heterotrimers can form oligomers, although 1 heterotrimer is thought to be able to translocate proteins. Interacts with the ribosome. Interacts with SecDF, and other proteins may be involved. Interacts with SecA.</text>
</comment>
<keyword evidence="5 9" id="KW-0653">Protein transport</keyword>
<dbReference type="AlphaFoldDB" id="A0A7Y9Z8A0"/>
<comment type="similarity">
    <text evidence="9">Belongs to the SecE/SEC61-gamma family.</text>
</comment>
<dbReference type="GO" id="GO:0043952">
    <property type="term" value="P:protein transport by the Sec complex"/>
    <property type="evidence" value="ECO:0007669"/>
    <property type="project" value="UniProtKB-UniRule"/>
</dbReference>
<reference evidence="10 11" key="1">
    <citation type="submission" date="2020-07" db="EMBL/GenBank/DDBJ databases">
        <title>Sequencing the genomes of 1000 actinobacteria strains.</title>
        <authorList>
            <person name="Klenk H.-P."/>
        </authorList>
    </citation>
    <scope>NUCLEOTIDE SEQUENCE [LARGE SCALE GENOMIC DNA]</scope>
    <source>
        <strain evidence="10 11">DSM 19970</strain>
    </source>
</reference>
<dbReference type="GO" id="GO:0005886">
    <property type="term" value="C:plasma membrane"/>
    <property type="evidence" value="ECO:0007669"/>
    <property type="project" value="UniProtKB-SubCell"/>
</dbReference>
<proteinExistence type="inferred from homology"/>
<dbReference type="EMBL" id="JACBZO010000001">
    <property type="protein sequence ID" value="NYI40609.1"/>
    <property type="molecule type" value="Genomic_DNA"/>
</dbReference>
<evidence type="ECO:0000256" key="7">
    <source>
        <dbReference type="ARBA" id="ARBA00023010"/>
    </source>
</evidence>
<evidence type="ECO:0000256" key="1">
    <source>
        <dbReference type="ARBA" id="ARBA00004370"/>
    </source>
</evidence>
<comment type="caution">
    <text evidence="10">The sequence shown here is derived from an EMBL/GenBank/DDBJ whole genome shotgun (WGS) entry which is preliminary data.</text>
</comment>
<dbReference type="HAMAP" id="MF_00422">
    <property type="entry name" value="SecE"/>
    <property type="match status" value="1"/>
</dbReference>
<keyword evidence="2 9" id="KW-0813">Transport</keyword>
<evidence type="ECO:0000256" key="6">
    <source>
        <dbReference type="ARBA" id="ARBA00022989"/>
    </source>
</evidence>
<dbReference type="GO" id="GO:0065002">
    <property type="term" value="P:intracellular protein transmembrane transport"/>
    <property type="evidence" value="ECO:0007669"/>
    <property type="project" value="UniProtKB-UniRule"/>
</dbReference>
<keyword evidence="8 9" id="KW-0472">Membrane</keyword>
<evidence type="ECO:0000256" key="4">
    <source>
        <dbReference type="ARBA" id="ARBA00022692"/>
    </source>
</evidence>
<dbReference type="GO" id="GO:0008320">
    <property type="term" value="F:protein transmembrane transporter activity"/>
    <property type="evidence" value="ECO:0007669"/>
    <property type="project" value="UniProtKB-UniRule"/>
</dbReference>
<evidence type="ECO:0000313" key="10">
    <source>
        <dbReference type="EMBL" id="NYI40609.1"/>
    </source>
</evidence>
<keyword evidence="4 9" id="KW-0812">Transmembrane</keyword>
<organism evidence="10 11">
    <name type="scientific">Demequina lutea</name>
    <dbReference type="NCBI Taxonomy" id="431489"/>
    <lineage>
        <taxon>Bacteria</taxon>
        <taxon>Bacillati</taxon>
        <taxon>Actinomycetota</taxon>
        <taxon>Actinomycetes</taxon>
        <taxon>Micrococcales</taxon>
        <taxon>Demequinaceae</taxon>
        <taxon>Demequina</taxon>
    </lineage>
</organism>
<dbReference type="GO" id="GO:0006605">
    <property type="term" value="P:protein targeting"/>
    <property type="evidence" value="ECO:0007669"/>
    <property type="project" value="UniProtKB-UniRule"/>
</dbReference>
<dbReference type="GO" id="GO:0009306">
    <property type="term" value="P:protein secretion"/>
    <property type="evidence" value="ECO:0007669"/>
    <property type="project" value="UniProtKB-UniRule"/>
</dbReference>
<dbReference type="RefSeq" id="WP_062074611.1">
    <property type="nucleotide sequence ID" value="NZ_BBRC01000003.1"/>
</dbReference>
<dbReference type="Proteomes" id="UP000547973">
    <property type="component" value="Unassembled WGS sequence"/>
</dbReference>
<comment type="subcellular location">
    <subcellularLocation>
        <location evidence="9">Cell membrane</location>
        <topology evidence="9">Single-pass membrane protein</topology>
    </subcellularLocation>
    <subcellularLocation>
        <location evidence="1">Membrane</location>
    </subcellularLocation>
</comment>
<name>A0A7Y9Z8A0_9MICO</name>